<evidence type="ECO:0000256" key="2">
    <source>
        <dbReference type="ARBA" id="ARBA00022563"/>
    </source>
</evidence>
<keyword evidence="2 8" id="KW-0554">One-carbon metabolism</keyword>
<comment type="caution">
    <text evidence="9">The sequence shown here is derived from an EMBL/GenBank/DDBJ whole genome shotgun (WGS) entry which is preliminary data.</text>
</comment>
<dbReference type="EC" id="6.3.4.3" evidence="8"/>
<feature type="binding site" evidence="8">
    <location>
        <begin position="64"/>
        <end position="71"/>
    </location>
    <ligand>
        <name>ATP</name>
        <dbReference type="ChEBI" id="CHEBI:30616"/>
    </ligand>
</feature>
<dbReference type="GO" id="GO:0035999">
    <property type="term" value="P:tetrahydrofolate interconversion"/>
    <property type="evidence" value="ECO:0007669"/>
    <property type="project" value="UniProtKB-UniRule"/>
</dbReference>
<dbReference type="InterPro" id="IPR027417">
    <property type="entry name" value="P-loop_NTPase"/>
</dbReference>
<dbReference type="HAMAP" id="MF_01543">
    <property type="entry name" value="FTHFS"/>
    <property type="match status" value="1"/>
</dbReference>
<name>A0A5D0MEW7_9BACT</name>
<dbReference type="AlphaFoldDB" id="A0A5D0MEW7"/>
<protein>
    <recommendedName>
        <fullName evidence="8">Formate--tetrahydrofolate ligase</fullName>
        <ecNumber evidence="8">6.3.4.3</ecNumber>
    </recommendedName>
    <alternativeName>
        <fullName evidence="8">Formyltetrahydrofolate synthetase</fullName>
        <shortName evidence="8">FHS</shortName>
        <shortName evidence="8">FTHFS</shortName>
    </alternativeName>
</protein>
<evidence type="ECO:0000256" key="6">
    <source>
        <dbReference type="ARBA" id="ARBA00049033"/>
    </source>
</evidence>
<evidence type="ECO:0000313" key="9">
    <source>
        <dbReference type="EMBL" id="TYB30425.1"/>
    </source>
</evidence>
<accession>A0A5D0MEW7</accession>
<sequence>MGLNDIEIAHKAKLKDIRQISEDLGVDNKYLEPYGNYKAKIKLDALKNDNPKSNLILVSALTPTSAGEGKTTVSIGLAQALQKIDKKVSVALREPSLGPVMGMKGGAAGGGYSQVLPMEDINLHFTGDLHAITSAHNLVSAVLDNALHRRKLDVDQRRIVWPRVLDMNDRALRGIIIGLGGPYSSVPRESHFEITAASEIMATLCLANSYRDLKRRVKNIVVGYDYKRNPVTVEELNISGSVVALLKDALKPNLVQSIEGVPAIIHGGPFANIAHGTNSLIGTKMAMNYSDYVVTEAGFGFDLGGEKFLNLVSRYGNIEPSALVLVATVRALKRHGGVSKDDIDEPNPYAVAKGLVNLEKHVENAEKFGFKPIIALNKFNSDTQKEINAAKKCCLSNKYSIVETDVWQDGGDGGIELAEEVVKSIDNNENNLEYLYDLNMKVEEKIEIIAKEVYGARSVDYSKSAKSSLRKIYKHGFDKFAICMAKTQYSLSDNPKLKGKPEDFDLQINDIIVNAGPEFLVPISGSILRMPGLPKKPAAELIDIDENGEISGLF</sequence>
<dbReference type="InterPro" id="IPR020628">
    <property type="entry name" value="Formate_THF_ligase_CS"/>
</dbReference>
<keyword evidence="3 8" id="KW-0436">Ligase</keyword>
<keyword evidence="10" id="KW-1185">Reference proteome</keyword>
<keyword evidence="5 8" id="KW-0067">ATP-binding</keyword>
<dbReference type="InterPro" id="IPR000559">
    <property type="entry name" value="Formate_THF_ligase"/>
</dbReference>
<evidence type="ECO:0000256" key="3">
    <source>
        <dbReference type="ARBA" id="ARBA00022598"/>
    </source>
</evidence>
<evidence type="ECO:0000256" key="5">
    <source>
        <dbReference type="ARBA" id="ARBA00022840"/>
    </source>
</evidence>
<keyword evidence="4 8" id="KW-0547">Nucleotide-binding</keyword>
<dbReference type="UniPathway" id="UPA00193"/>
<dbReference type="NCBIfam" id="NF010030">
    <property type="entry name" value="PRK13505.1"/>
    <property type="match status" value="1"/>
</dbReference>
<dbReference type="Pfam" id="PF01268">
    <property type="entry name" value="FTHFS"/>
    <property type="match status" value="1"/>
</dbReference>
<dbReference type="Gene3D" id="3.40.50.300">
    <property type="entry name" value="P-loop containing nucleotide triphosphate hydrolases"/>
    <property type="match status" value="1"/>
</dbReference>
<reference evidence="9" key="1">
    <citation type="submission" date="2019-08" db="EMBL/GenBank/DDBJ databases">
        <title>Genomic characterization of a novel candidate phylum (ARYD3) from a high temperature, high salinity tertiary oil reservoir in north central Oklahoma, USA.</title>
        <authorList>
            <person name="Youssef N.H."/>
            <person name="Yadav A."/>
            <person name="Elshahed M.S."/>
        </authorList>
    </citation>
    <scope>NUCLEOTIDE SEQUENCE [LARGE SCALE GENOMIC DNA]</scope>
    <source>
        <strain evidence="9">ARYD3</strain>
    </source>
</reference>
<evidence type="ECO:0000256" key="8">
    <source>
        <dbReference type="HAMAP-Rule" id="MF_01543"/>
    </source>
</evidence>
<evidence type="ECO:0000256" key="7">
    <source>
        <dbReference type="ARBA" id="ARBA00061363"/>
    </source>
</evidence>
<dbReference type="Gene3D" id="3.30.1510.10">
    <property type="entry name" value="Domain 2, N(10)-formyltetrahydrofolate synthetase"/>
    <property type="match status" value="1"/>
</dbReference>
<gene>
    <name evidence="8" type="primary">fhs</name>
    <name evidence="9" type="ORF">FXF47_09340</name>
</gene>
<proteinExistence type="inferred from homology"/>
<comment type="catalytic activity">
    <reaction evidence="6 8">
        <text>(6S)-5,6,7,8-tetrahydrofolate + formate + ATP = (6R)-10-formyltetrahydrofolate + ADP + phosphate</text>
        <dbReference type="Rhea" id="RHEA:20221"/>
        <dbReference type="ChEBI" id="CHEBI:15740"/>
        <dbReference type="ChEBI" id="CHEBI:30616"/>
        <dbReference type="ChEBI" id="CHEBI:43474"/>
        <dbReference type="ChEBI" id="CHEBI:57453"/>
        <dbReference type="ChEBI" id="CHEBI:195366"/>
        <dbReference type="ChEBI" id="CHEBI:456216"/>
        <dbReference type="EC" id="6.3.4.3"/>
    </reaction>
</comment>
<dbReference type="EMBL" id="VSIX01000138">
    <property type="protein sequence ID" value="TYB30425.1"/>
    <property type="molecule type" value="Genomic_DNA"/>
</dbReference>
<dbReference type="FunFam" id="3.10.410.10:FF:000001">
    <property type="entry name" value="Putative formate--tetrahydrofolate ligase"/>
    <property type="match status" value="1"/>
</dbReference>
<dbReference type="Proteomes" id="UP000324143">
    <property type="component" value="Unassembled WGS sequence"/>
</dbReference>
<comment type="pathway">
    <text evidence="1 8">One-carbon metabolism; tetrahydrofolate interconversion.</text>
</comment>
<dbReference type="GO" id="GO:0004329">
    <property type="term" value="F:formate-tetrahydrofolate ligase activity"/>
    <property type="evidence" value="ECO:0007669"/>
    <property type="project" value="UniProtKB-UniRule"/>
</dbReference>
<dbReference type="PROSITE" id="PS00722">
    <property type="entry name" value="FTHFS_2"/>
    <property type="match status" value="1"/>
</dbReference>
<comment type="similarity">
    <text evidence="7 8">Belongs to the formate--tetrahydrofolate ligase family.</text>
</comment>
<evidence type="ECO:0000256" key="4">
    <source>
        <dbReference type="ARBA" id="ARBA00022741"/>
    </source>
</evidence>
<dbReference type="CDD" id="cd00477">
    <property type="entry name" value="FTHFS"/>
    <property type="match status" value="1"/>
</dbReference>
<dbReference type="FunFam" id="3.30.1510.10:FF:000001">
    <property type="entry name" value="Formate--tetrahydrofolate ligase"/>
    <property type="match status" value="1"/>
</dbReference>
<dbReference type="Gene3D" id="3.10.410.10">
    <property type="entry name" value="Formyltetrahydrofolate synthetase, domain 3"/>
    <property type="match status" value="1"/>
</dbReference>
<evidence type="ECO:0000313" key="10">
    <source>
        <dbReference type="Proteomes" id="UP000324143"/>
    </source>
</evidence>
<dbReference type="SUPFAM" id="SSF52540">
    <property type="entry name" value="P-loop containing nucleoside triphosphate hydrolases"/>
    <property type="match status" value="1"/>
</dbReference>
<organism evidence="9 10">
    <name type="scientific">Candidatus Mcinerneyibacterium aminivorans</name>
    <dbReference type="NCBI Taxonomy" id="2703815"/>
    <lineage>
        <taxon>Bacteria</taxon>
        <taxon>Candidatus Macinerneyibacteriota</taxon>
        <taxon>Candidatus Mcinerneyibacteria</taxon>
        <taxon>Candidatus Mcinerneyibacteriales</taxon>
        <taxon>Candidatus Mcinerneyibacteriaceae</taxon>
        <taxon>Candidatus Mcinerneyibacterium</taxon>
    </lineage>
</organism>
<dbReference type="GO" id="GO:0005524">
    <property type="term" value="F:ATP binding"/>
    <property type="evidence" value="ECO:0007669"/>
    <property type="project" value="UniProtKB-UniRule"/>
</dbReference>
<dbReference type="PROSITE" id="PS00721">
    <property type="entry name" value="FTHFS_1"/>
    <property type="match status" value="1"/>
</dbReference>
<evidence type="ECO:0000256" key="1">
    <source>
        <dbReference type="ARBA" id="ARBA00004777"/>
    </source>
</evidence>